<dbReference type="EMBL" id="CP019471">
    <property type="protein sequence ID" value="UQC75661.1"/>
    <property type="molecule type" value="Genomic_DNA"/>
</dbReference>
<dbReference type="GeneID" id="73336359"/>
<proteinExistence type="predicted"/>
<dbReference type="AlphaFoldDB" id="A0A9Q8SE04"/>
<dbReference type="Proteomes" id="UP000830671">
    <property type="component" value="Chromosome 1"/>
</dbReference>
<gene>
    <name evidence="1" type="ORF">CLUP02_02317</name>
</gene>
<dbReference type="KEGG" id="clup:CLUP02_02317"/>
<keyword evidence="2" id="KW-1185">Reference proteome</keyword>
<evidence type="ECO:0000313" key="1">
    <source>
        <dbReference type="EMBL" id="UQC75661.1"/>
    </source>
</evidence>
<evidence type="ECO:0000313" key="2">
    <source>
        <dbReference type="Proteomes" id="UP000830671"/>
    </source>
</evidence>
<name>A0A9Q8SE04_9PEZI</name>
<protein>
    <submittedName>
        <fullName evidence="1">Uncharacterized protein</fullName>
    </submittedName>
</protein>
<reference evidence="1" key="1">
    <citation type="journal article" date="2021" name="Mol. Plant Microbe Interact.">
        <title>Complete Genome Sequence of the Plant-Pathogenic Fungus Colletotrichum lupini.</title>
        <authorList>
            <person name="Baroncelli R."/>
            <person name="Pensec F."/>
            <person name="Da Lio D."/>
            <person name="Boufleur T."/>
            <person name="Vicente I."/>
            <person name="Sarrocco S."/>
            <person name="Picot A."/>
            <person name="Baraldi E."/>
            <person name="Sukno S."/>
            <person name="Thon M."/>
            <person name="Le Floch G."/>
        </authorList>
    </citation>
    <scope>NUCLEOTIDE SEQUENCE</scope>
    <source>
        <strain evidence="1">IMI 504893</strain>
    </source>
</reference>
<sequence length="254" mass="26873">MAFVLFCSASQCTLGRPFHTVSVGNGDGKAECAELSINLFPQPQTLWKRLSPKFFNSAASKDLPAGRQLPKSTERATSSICNLLAPPSRVRGSTWPPSQLSSPILMIIPTLFPPFGTNDTSKPVSEPRVRLVSLFLSTVASHFAFLVSHAGTCHPRGICANTGACHPPPLDSTACQIIPDPPSMMMPCSQTTSDWACTQSNPGGKRKLPDCTTFGACKVPGGPAEPALGGPGPEIVLSPTGDYPTRHIIHAKQA</sequence>
<accession>A0A9Q8SE04</accession>
<dbReference type="RefSeq" id="XP_049137306.1">
    <property type="nucleotide sequence ID" value="XM_049281349.1"/>
</dbReference>
<organism evidence="1 2">
    <name type="scientific">Colletotrichum lupini</name>
    <dbReference type="NCBI Taxonomy" id="145971"/>
    <lineage>
        <taxon>Eukaryota</taxon>
        <taxon>Fungi</taxon>
        <taxon>Dikarya</taxon>
        <taxon>Ascomycota</taxon>
        <taxon>Pezizomycotina</taxon>
        <taxon>Sordariomycetes</taxon>
        <taxon>Hypocreomycetidae</taxon>
        <taxon>Glomerellales</taxon>
        <taxon>Glomerellaceae</taxon>
        <taxon>Colletotrichum</taxon>
        <taxon>Colletotrichum acutatum species complex</taxon>
    </lineage>
</organism>